<dbReference type="Proteomes" id="UP000028839">
    <property type="component" value="Unassembled WGS sequence"/>
</dbReference>
<reference evidence="1 2" key="1">
    <citation type="submission" date="2014-07" db="EMBL/GenBank/DDBJ databases">
        <title>Comparative analysis of Nitrosococcus oceani genome inventories of strains from Pacific and Atlantic gyres.</title>
        <authorList>
            <person name="Lim C.K."/>
            <person name="Wang L."/>
            <person name="Sayavedra-Soto L.A."/>
            <person name="Klotz M.G."/>
        </authorList>
    </citation>
    <scope>NUCLEOTIDE SEQUENCE [LARGE SCALE GENOMIC DNA]</scope>
    <source>
        <strain evidence="1 2">C-27</strain>
    </source>
</reference>
<proteinExistence type="predicted"/>
<protein>
    <submittedName>
        <fullName evidence="1">Uncharacterized protein</fullName>
    </submittedName>
</protein>
<name>A0A0E2Z253_9GAMM</name>
<dbReference type="EMBL" id="JPGN01000060">
    <property type="protein sequence ID" value="KFI19266.1"/>
    <property type="molecule type" value="Genomic_DNA"/>
</dbReference>
<accession>A0A0E2Z253</accession>
<gene>
    <name evidence="1" type="ORF">IB75_09965</name>
</gene>
<dbReference type="HOGENOM" id="CLU_896674_0_0_6"/>
<dbReference type="AlphaFoldDB" id="A0A0E2Z253"/>
<comment type="caution">
    <text evidence="1">The sequence shown here is derived from an EMBL/GenBank/DDBJ whole genome shotgun (WGS) entry which is preliminary data.</text>
</comment>
<organism evidence="1 2">
    <name type="scientific">Nitrosococcus oceani C-27</name>
    <dbReference type="NCBI Taxonomy" id="314279"/>
    <lineage>
        <taxon>Bacteria</taxon>
        <taxon>Pseudomonadati</taxon>
        <taxon>Pseudomonadota</taxon>
        <taxon>Gammaproteobacteria</taxon>
        <taxon>Chromatiales</taxon>
        <taxon>Chromatiaceae</taxon>
        <taxon>Nitrosococcus</taxon>
    </lineage>
</organism>
<evidence type="ECO:0000313" key="2">
    <source>
        <dbReference type="Proteomes" id="UP000028839"/>
    </source>
</evidence>
<evidence type="ECO:0000313" key="1">
    <source>
        <dbReference type="EMBL" id="KFI19266.1"/>
    </source>
</evidence>
<sequence length="310" mass="36114">MASEKFAGDAMMWHKRGIKINYARFDKGVRKLRPWYRNSLSGHKWADWVRSLIARYRRLGSRQGVLDFVLFHRVPLLQRLNAQWLVSTCSLYPQVRLAIQPIQLQTVWRHQHLPGRQPCIQLLKGKDNWRQFAKLPVENWHLESRHLLKGRSSGQSRAKKDSVIEKRLSSTRDFPFANFKLPSSLQLVFQRTFQVNEFIQCHQRRNITQESFQALAREVVHRTQRIEQRPVETVSLATRKNLLIGNQKAVVAESPMHAGINTPNLSSVPTHSWTGNTPLAQSINIEQLTDQVVKKIDRRIIAARERMGRI</sequence>